<name>A0ACA9LPI3_9GLOM</name>
<accession>A0ACA9LPI3</accession>
<protein>
    <submittedName>
        <fullName evidence="1">11348_t:CDS:1</fullName>
    </submittedName>
</protein>
<evidence type="ECO:0000313" key="2">
    <source>
        <dbReference type="Proteomes" id="UP000789525"/>
    </source>
</evidence>
<dbReference type="Proteomes" id="UP000789525">
    <property type="component" value="Unassembled WGS sequence"/>
</dbReference>
<gene>
    <name evidence="1" type="ORF">ACOLOM_LOCUS4367</name>
</gene>
<keyword evidence="2" id="KW-1185">Reference proteome</keyword>
<proteinExistence type="predicted"/>
<reference evidence="1" key="1">
    <citation type="submission" date="2021-06" db="EMBL/GenBank/DDBJ databases">
        <authorList>
            <person name="Kallberg Y."/>
            <person name="Tangrot J."/>
            <person name="Rosling A."/>
        </authorList>
    </citation>
    <scope>NUCLEOTIDE SEQUENCE</scope>
    <source>
        <strain evidence="1">CL356</strain>
    </source>
</reference>
<evidence type="ECO:0000313" key="1">
    <source>
        <dbReference type="EMBL" id="CAG8538328.1"/>
    </source>
</evidence>
<organism evidence="1 2">
    <name type="scientific">Acaulospora colombiana</name>
    <dbReference type="NCBI Taxonomy" id="27376"/>
    <lineage>
        <taxon>Eukaryota</taxon>
        <taxon>Fungi</taxon>
        <taxon>Fungi incertae sedis</taxon>
        <taxon>Mucoromycota</taxon>
        <taxon>Glomeromycotina</taxon>
        <taxon>Glomeromycetes</taxon>
        <taxon>Diversisporales</taxon>
        <taxon>Acaulosporaceae</taxon>
        <taxon>Acaulospora</taxon>
    </lineage>
</organism>
<sequence>MEEFPHLVKSSTPSGSHIGPATTVNTMKVRESLKHMVRDWSEEGKKEREAIYEPILSQLAKIPIEERRNHKVLVPGSGLGRLAWEIANLGFDTTSCELSYYMNLCLRFLLSEKNTERTNQHTLHPYSHWWSHQRSNENTFRGISLPDVLPRRIPNWTLLEEDFLGLSPPLTHGVDQASMLLGDRYSFNDLLSVISTLLSTSSRWQMDKSWTITLLQFDYRAQPRRGLATRRSDRVVLLRPRGGSSSITVTRSLGQDTVKGDTVDESSGHGPLDIADEILPIATEILGRLCFRGGKKLLEEVLQPNHDRVEIEHRLPVLSEDVEANIAFEIHIWMVNLLKRVIKVKLRRSLGSGNSIDIVRGKSSSVMSATRGQYTAVTMCQCPLDKQDTIWTRSLAKSHEEGTRRLVHGTSENKMYARLLSTRLVSTTRPAVFRALSKGTRIGGAPKPLKYLSDCSTSSIVFTGDVPLEKFLSKQLIDARKTRDAFRTNLLRIFKTVIGELQTEQKIRSTNKGVTPEKLEEAALKSVRKMITKRRTAATEYRSSNLIDSAENEEREAAFLESLLPRQLTEEETAEAIRVALAQAKKDGTLSTETPTDVKTALRVLSEGIEKAKGKGAVESGTISTIALPLLQKEGVVSMGKKK</sequence>
<comment type="caution">
    <text evidence="1">The sequence shown here is derived from an EMBL/GenBank/DDBJ whole genome shotgun (WGS) entry which is preliminary data.</text>
</comment>
<dbReference type="EMBL" id="CAJVPT010007172">
    <property type="protein sequence ID" value="CAG8538328.1"/>
    <property type="molecule type" value="Genomic_DNA"/>
</dbReference>